<dbReference type="EMBL" id="GL379861">
    <property type="protein sequence ID" value="EGT57390.1"/>
    <property type="molecule type" value="Genomic_DNA"/>
</dbReference>
<reference evidence="3" key="1">
    <citation type="submission" date="2011-07" db="EMBL/GenBank/DDBJ databases">
        <authorList>
            <consortium name="Caenorhabditis brenneri Sequencing and Analysis Consortium"/>
            <person name="Wilson R.K."/>
        </authorList>
    </citation>
    <scope>NUCLEOTIDE SEQUENCE [LARGE SCALE GENOMIC DNA]</scope>
    <source>
        <strain evidence="3">PB2801</strain>
    </source>
</reference>
<dbReference type="InParanoid" id="G0NCA6"/>
<dbReference type="InterPro" id="IPR003582">
    <property type="entry name" value="ShKT_dom"/>
</dbReference>
<dbReference type="PANTHER" id="PTHR31936">
    <property type="entry name" value="PROTEIN CBG18744"/>
    <property type="match status" value="1"/>
</dbReference>
<keyword evidence="3" id="KW-1185">Reference proteome</keyword>
<dbReference type="Proteomes" id="UP000008068">
    <property type="component" value="Unassembled WGS sequence"/>
</dbReference>
<accession>G0NCA6</accession>
<evidence type="ECO:0000259" key="1">
    <source>
        <dbReference type="SMART" id="SM00254"/>
    </source>
</evidence>
<dbReference type="AlphaFoldDB" id="G0NCA6"/>
<feature type="domain" description="ShKT" evidence="1">
    <location>
        <begin position="208"/>
        <end position="244"/>
    </location>
</feature>
<dbReference type="Pfam" id="PF01549">
    <property type="entry name" value="ShK"/>
    <property type="match status" value="2"/>
</dbReference>
<feature type="domain" description="ShKT" evidence="1">
    <location>
        <begin position="145"/>
        <end position="205"/>
    </location>
</feature>
<evidence type="ECO:0000313" key="3">
    <source>
        <dbReference type="Proteomes" id="UP000008068"/>
    </source>
</evidence>
<gene>
    <name evidence="2" type="ORF">CAEBREN_16892</name>
</gene>
<protein>
    <recommendedName>
        <fullName evidence="1">ShKT domain-containing protein</fullName>
    </recommendedName>
</protein>
<organism evidence="3">
    <name type="scientific">Caenorhabditis brenneri</name>
    <name type="common">Nematode worm</name>
    <dbReference type="NCBI Taxonomy" id="135651"/>
    <lineage>
        <taxon>Eukaryota</taxon>
        <taxon>Metazoa</taxon>
        <taxon>Ecdysozoa</taxon>
        <taxon>Nematoda</taxon>
        <taxon>Chromadorea</taxon>
        <taxon>Rhabditida</taxon>
        <taxon>Rhabditina</taxon>
        <taxon>Rhabditomorpha</taxon>
        <taxon>Rhabditoidea</taxon>
        <taxon>Rhabditidae</taxon>
        <taxon>Peloderinae</taxon>
        <taxon>Caenorhabditis</taxon>
    </lineage>
</organism>
<sequence>MWTRTRTCLSGDLNCPCSGDTIDSTYTCPCIPVTVINSTTTCSSTTAKQPFFVRTPYYNPSKCVAAFVAEASNYRHTFFTASGSNFLTTIGWVDSTGTCQAADVKGLGGLGTAGTFYKLEFPCNLTTGRFGGVVDGNNGLLPDLICEMIMGSENVTTGSSGPRAKGYTPEIEQICKEATQDQCRFSIRNRPIYAKYCPNTCGFCTMNSCIDAVSVCDKDPLICTAPELKEFAEKYCQRSCGICTK</sequence>
<dbReference type="eggNOG" id="ENOG502R958">
    <property type="taxonomic scope" value="Eukaryota"/>
</dbReference>
<dbReference type="SMART" id="SM00254">
    <property type="entry name" value="ShKT"/>
    <property type="match status" value="2"/>
</dbReference>
<dbReference type="HOGENOM" id="CLU_1134415_0_0_1"/>
<name>G0NCA6_CAEBE</name>
<proteinExistence type="predicted"/>
<evidence type="ECO:0000313" key="2">
    <source>
        <dbReference type="EMBL" id="EGT57390.1"/>
    </source>
</evidence>
<dbReference type="OrthoDB" id="5861695at2759"/>
<dbReference type="PANTHER" id="PTHR31936:SF2">
    <property type="entry name" value="FLO11 DOMAIN-CONTAINING PROTEIN"/>
    <property type="match status" value="1"/>
</dbReference>